<evidence type="ECO:0000313" key="5">
    <source>
        <dbReference type="Proteomes" id="UP000185608"/>
    </source>
</evidence>
<accession>A0A1D8S309</accession>
<organism evidence="3 5">
    <name type="scientific">Halodesulfurarchaeum formicicum</name>
    <dbReference type="NCBI Taxonomy" id="1873524"/>
    <lineage>
        <taxon>Archaea</taxon>
        <taxon>Methanobacteriati</taxon>
        <taxon>Methanobacteriota</taxon>
        <taxon>Stenosarchaea group</taxon>
        <taxon>Halobacteria</taxon>
        <taxon>Halobacteriales</taxon>
        <taxon>Halobacteriaceae</taxon>
        <taxon>Halodesulfurarchaeum</taxon>
    </lineage>
</organism>
<feature type="transmembrane region" description="Helical" evidence="2">
    <location>
        <begin position="32"/>
        <end position="51"/>
    </location>
</feature>
<feature type="compositionally biased region" description="Low complexity" evidence="1">
    <location>
        <begin position="57"/>
        <end position="76"/>
    </location>
</feature>
<dbReference type="EMBL" id="CP016804">
    <property type="protein sequence ID" value="APE94972.1"/>
    <property type="molecule type" value="Genomic_DNA"/>
</dbReference>
<protein>
    <submittedName>
        <fullName evidence="3">Uncharacterized protein</fullName>
    </submittedName>
</protein>
<dbReference type="InterPro" id="IPR058328">
    <property type="entry name" value="DUF8015"/>
</dbReference>
<evidence type="ECO:0000313" key="6">
    <source>
        <dbReference type="Proteomes" id="UP000186165"/>
    </source>
</evidence>
<evidence type="ECO:0000313" key="4">
    <source>
        <dbReference type="EMBL" id="APE94972.1"/>
    </source>
</evidence>
<dbReference type="Proteomes" id="UP000185608">
    <property type="component" value="Chromosome"/>
</dbReference>
<sequence length="76" mass="7751">MTTYYDFVLGLIPLVLFGFGGGLRLAGLRFEIAVAVGGLLAMGLIGHALFVNAPVDSTQSSSTESVSTGTSAPMAD</sequence>
<keyword evidence="6" id="KW-1185">Reference proteome</keyword>
<feature type="region of interest" description="Disordered" evidence="1">
    <location>
        <begin position="56"/>
        <end position="76"/>
    </location>
</feature>
<keyword evidence="2" id="KW-1133">Transmembrane helix</keyword>
<keyword evidence="2" id="KW-0472">Membrane</keyword>
<feature type="transmembrane region" description="Helical" evidence="2">
    <location>
        <begin position="7"/>
        <end position="26"/>
    </location>
</feature>
<dbReference type="Proteomes" id="UP000186165">
    <property type="component" value="Chromosome"/>
</dbReference>
<evidence type="ECO:0000256" key="2">
    <source>
        <dbReference type="SAM" id="Phobius"/>
    </source>
</evidence>
<dbReference type="EMBL" id="CP016070">
    <property type="protein sequence ID" value="AOW79721.1"/>
    <property type="molecule type" value="Genomic_DNA"/>
</dbReference>
<proteinExistence type="predicted"/>
<dbReference type="KEGG" id="hhsr:HSR6_0510"/>
<dbReference type="AlphaFoldDB" id="A0A1D8S309"/>
<dbReference type="STRING" id="1873524.HSR6_0510"/>
<reference evidence="6" key="2">
    <citation type="submission" date="2016-08" db="EMBL/GenBank/DDBJ databases">
        <title>Discovery of first anaerobic lithoheterotrophic haloarchae widely represented in hypersaline habitats.</title>
        <authorList>
            <person name="Sorokin D.Y."/>
            <person name="Kublanov I.V."/>
            <person name="Roman P."/>
            <person name="Sinninghe Damste J.S."/>
            <person name="Golyshin P.N."/>
            <person name="Rojo D."/>
            <person name="Ciordia S."/>
            <person name="Mena Md.C."/>
            <person name="Ferrer M."/>
            <person name="Smedile F."/>
            <person name="Messina E."/>
            <person name="La Cono V."/>
            <person name="Yakimov M.M."/>
        </authorList>
    </citation>
    <scope>NUCLEOTIDE SEQUENCE [LARGE SCALE GENOMIC DNA]</scope>
    <source>
        <strain evidence="6">HSR6</strain>
    </source>
</reference>
<dbReference type="RefSeq" id="WP_070364470.1">
    <property type="nucleotide sequence ID" value="NZ_CP016070.1"/>
</dbReference>
<dbReference type="Pfam" id="PF26047">
    <property type="entry name" value="DUF8015"/>
    <property type="match status" value="1"/>
</dbReference>
<reference evidence="3 5" key="1">
    <citation type="submission" date="2016-06" db="EMBL/GenBank/DDBJ databases">
        <title>Discovery of anaerobic lithoheterotrophic haloarchaeon capable of sulfur respiration by hydrogen and formate.</title>
        <authorList>
            <person name="Sorokin D.Y."/>
            <person name="Kublanov I.V."/>
            <person name="Roman P."/>
            <person name="Sinninghe Damste J.S."/>
            <person name="Golyshin P.N."/>
            <person name="Rojo D."/>
            <person name="Ciordia S."/>
            <person name="Mena Md.C."/>
            <person name="Ferrer M."/>
            <person name="Smedile F."/>
            <person name="Messina E."/>
            <person name="La Cono V."/>
            <person name="Yakimov M.M."/>
        </authorList>
    </citation>
    <scope>NUCLEOTIDE SEQUENCE [LARGE SCALE GENOMIC DNA]</scope>
    <source>
        <strain evidence="3 5">HTSR1</strain>
    </source>
</reference>
<accession>A0A1J1AA09</accession>
<reference evidence="4" key="3">
    <citation type="journal article" date="2017" name="ISME J.">
        <title>Discovery of anaerobic lithoheterotrophic haloarchaea, ubiquitous in hypersaline habitats.</title>
        <authorList>
            <person name="Sorokin D.Y."/>
            <person name="Messina E."/>
            <person name="Smedile F."/>
            <person name="Roman P."/>
            <person name="Damste J.S.S."/>
            <person name="Ciordia S."/>
            <person name="Mena M.C."/>
            <person name="Ferrer M."/>
            <person name="Golyshin P.N."/>
            <person name="Kublanov I.V."/>
            <person name="Samarov N.I."/>
            <person name="Toshchakov S.V."/>
            <person name="La Cono V."/>
            <person name="Yakimov M.M."/>
        </authorList>
    </citation>
    <scope>NUCLEOTIDE SEQUENCE</scope>
    <source>
        <strain evidence="4">HSR6</strain>
    </source>
</reference>
<name>A0A1D8S309_9EURY</name>
<keyword evidence="2" id="KW-0812">Transmembrane</keyword>
<evidence type="ECO:0000313" key="3">
    <source>
        <dbReference type="EMBL" id="AOW79721.1"/>
    </source>
</evidence>
<dbReference type="KEGG" id="halh:HTSR_0526"/>
<gene>
    <name evidence="4" type="ORF">HSR6_0510</name>
    <name evidence="3" type="ORF">HTSR_0526</name>
</gene>
<dbReference type="GeneID" id="30417034"/>
<evidence type="ECO:0000256" key="1">
    <source>
        <dbReference type="SAM" id="MobiDB-lite"/>
    </source>
</evidence>